<evidence type="ECO:0000256" key="2">
    <source>
        <dbReference type="ARBA" id="ARBA00012925"/>
    </source>
</evidence>
<dbReference type="SMART" id="SM01057">
    <property type="entry name" value="Carb_anhydrase"/>
    <property type="match status" value="1"/>
</dbReference>
<sequence>MTLKTLAQSLVAAALIATASSAAEHESKAHHEAHWDYAENGPAHWEEFSKTCGIGHHQSPINIVPGKSIALNPQYVLHLDEDIHTTADIIDNGHSIKVTPKAGGMIELGGEKFRLLQFHFHGKSEHTVDGKRYDMVAHMVHQNPETKQLAVVAVFFTEGKNNSMLDNIIGNVGREARIDPQDLLPADTAHYFHYIGSLTTPPCSENVQWYLLKTPVEASKDQIDAFRKYYVDNERPVQELFDRSIEAN</sequence>
<keyword evidence="5" id="KW-0456">Lyase</keyword>
<evidence type="ECO:0000256" key="1">
    <source>
        <dbReference type="ARBA" id="ARBA00010718"/>
    </source>
</evidence>
<name>A0ABZ3H9T9_9BACT</name>
<dbReference type="PROSITE" id="PS51144">
    <property type="entry name" value="ALPHA_CA_2"/>
    <property type="match status" value="1"/>
</dbReference>
<evidence type="ECO:0000256" key="4">
    <source>
        <dbReference type="ARBA" id="ARBA00022833"/>
    </source>
</evidence>
<evidence type="ECO:0000256" key="3">
    <source>
        <dbReference type="ARBA" id="ARBA00022723"/>
    </source>
</evidence>
<evidence type="ECO:0000259" key="8">
    <source>
        <dbReference type="PROSITE" id="PS51144"/>
    </source>
</evidence>
<keyword evidence="10" id="KW-1185">Reference proteome</keyword>
<evidence type="ECO:0000313" key="9">
    <source>
        <dbReference type="EMBL" id="XAU15290.1"/>
    </source>
</evidence>
<organism evidence="9 10">
    <name type="scientific">Sulfurimonas diazotrophicus</name>
    <dbReference type="NCBI Taxonomy" id="3131939"/>
    <lineage>
        <taxon>Bacteria</taxon>
        <taxon>Pseudomonadati</taxon>
        <taxon>Campylobacterota</taxon>
        <taxon>Epsilonproteobacteria</taxon>
        <taxon>Campylobacterales</taxon>
        <taxon>Sulfurimonadaceae</taxon>
        <taxon>Sulfurimonas</taxon>
    </lineage>
</organism>
<comment type="similarity">
    <text evidence="1">Belongs to the alpha-carbonic anhydrase family.</text>
</comment>
<accession>A0ABZ3H9T9</accession>
<comment type="catalytic activity">
    <reaction evidence="6">
        <text>hydrogencarbonate + H(+) = CO2 + H2O</text>
        <dbReference type="Rhea" id="RHEA:10748"/>
        <dbReference type="ChEBI" id="CHEBI:15377"/>
        <dbReference type="ChEBI" id="CHEBI:15378"/>
        <dbReference type="ChEBI" id="CHEBI:16526"/>
        <dbReference type="ChEBI" id="CHEBI:17544"/>
        <dbReference type="EC" id="4.2.1.1"/>
    </reaction>
</comment>
<dbReference type="InterPro" id="IPR023561">
    <property type="entry name" value="Carbonic_anhydrase_a-class"/>
</dbReference>
<dbReference type="InterPro" id="IPR036398">
    <property type="entry name" value="CA_dom_sf"/>
</dbReference>
<dbReference type="InterPro" id="IPR041891">
    <property type="entry name" value="Alpha_CA_prokaryot-like"/>
</dbReference>
<feature type="domain" description="Alpha-carbonic anhydrase" evidence="8">
    <location>
        <begin position="33"/>
        <end position="248"/>
    </location>
</feature>
<dbReference type="PANTHER" id="PTHR18952:SF265">
    <property type="entry name" value="CARBONIC ANHYDRASE"/>
    <property type="match status" value="1"/>
</dbReference>
<proteinExistence type="inferred from homology"/>
<protein>
    <recommendedName>
        <fullName evidence="2">carbonic anhydrase</fullName>
        <ecNumber evidence="2">4.2.1.1</ecNumber>
    </recommendedName>
</protein>
<feature type="chain" id="PRO_5046764083" description="carbonic anhydrase" evidence="7">
    <location>
        <begin position="23"/>
        <end position="248"/>
    </location>
</feature>
<keyword evidence="7" id="KW-0732">Signal</keyword>
<dbReference type="EC" id="4.2.1.1" evidence="2"/>
<evidence type="ECO:0000313" key="10">
    <source>
        <dbReference type="Proteomes" id="UP001447842"/>
    </source>
</evidence>
<evidence type="ECO:0000256" key="6">
    <source>
        <dbReference type="ARBA" id="ARBA00048348"/>
    </source>
</evidence>
<evidence type="ECO:0000256" key="5">
    <source>
        <dbReference type="ARBA" id="ARBA00023239"/>
    </source>
</evidence>
<dbReference type="Proteomes" id="UP001447842">
    <property type="component" value="Chromosome"/>
</dbReference>
<dbReference type="Gene3D" id="3.10.200.10">
    <property type="entry name" value="Alpha carbonic anhydrase"/>
    <property type="match status" value="1"/>
</dbReference>
<keyword evidence="4" id="KW-0862">Zinc</keyword>
<keyword evidence="3" id="KW-0479">Metal-binding</keyword>
<feature type="signal peptide" evidence="7">
    <location>
        <begin position="1"/>
        <end position="22"/>
    </location>
</feature>
<gene>
    <name evidence="9" type="ORF">WCY31_01005</name>
</gene>
<dbReference type="RefSeq" id="WP_345970360.1">
    <property type="nucleotide sequence ID" value="NZ_CP147920.1"/>
</dbReference>
<dbReference type="InterPro" id="IPR001148">
    <property type="entry name" value="CA_dom"/>
</dbReference>
<dbReference type="CDD" id="cd03124">
    <property type="entry name" value="alpha_CA_prokaryotic_like"/>
    <property type="match status" value="1"/>
</dbReference>
<reference evidence="9 10" key="1">
    <citation type="submission" date="2024-03" db="EMBL/GenBank/DDBJ databases">
        <title>Sulfurimonas sp. HSL3-1.</title>
        <authorList>
            <person name="Wang S."/>
        </authorList>
    </citation>
    <scope>NUCLEOTIDE SEQUENCE [LARGE SCALE GENOMIC DNA]</scope>
    <source>
        <strain evidence="9 10">HSL3-1</strain>
    </source>
</reference>
<dbReference type="EMBL" id="CP147920">
    <property type="protein sequence ID" value="XAU15290.1"/>
    <property type="molecule type" value="Genomic_DNA"/>
</dbReference>
<evidence type="ECO:0000256" key="7">
    <source>
        <dbReference type="SAM" id="SignalP"/>
    </source>
</evidence>
<dbReference type="SUPFAM" id="SSF51069">
    <property type="entry name" value="Carbonic anhydrase"/>
    <property type="match status" value="1"/>
</dbReference>
<dbReference type="Pfam" id="PF00194">
    <property type="entry name" value="Carb_anhydrase"/>
    <property type="match status" value="1"/>
</dbReference>
<dbReference type="PANTHER" id="PTHR18952">
    <property type="entry name" value="CARBONIC ANHYDRASE"/>
    <property type="match status" value="1"/>
</dbReference>